<dbReference type="AlphaFoldDB" id="A0A8T2GTN4"/>
<dbReference type="Proteomes" id="UP000694240">
    <property type="component" value="Chromosome 1"/>
</dbReference>
<reference evidence="1 2" key="1">
    <citation type="submission" date="2020-12" db="EMBL/GenBank/DDBJ databases">
        <title>Concerted genomic and epigenomic changes stabilize Arabidopsis allopolyploids.</title>
        <authorList>
            <person name="Chen Z."/>
        </authorList>
    </citation>
    <scope>NUCLEOTIDE SEQUENCE [LARGE SCALE GENOMIC DNA]</scope>
    <source>
        <strain evidence="1">Allo738</strain>
        <tissue evidence="1">Leaf</tissue>
    </source>
</reference>
<protein>
    <submittedName>
        <fullName evidence="1">Uncharacterized protein</fullName>
    </submittedName>
</protein>
<comment type="caution">
    <text evidence="1">The sequence shown here is derived from an EMBL/GenBank/DDBJ whole genome shotgun (WGS) entry which is preliminary data.</text>
</comment>
<evidence type="ECO:0000313" key="2">
    <source>
        <dbReference type="Proteomes" id="UP000694240"/>
    </source>
</evidence>
<accession>A0A8T2GTN4</accession>
<keyword evidence="2" id="KW-1185">Reference proteome</keyword>
<gene>
    <name evidence="1" type="ORF">ISN45_At01g056950</name>
</gene>
<sequence length="47" mass="5449">MRSHNSTIEQGPSFVFVFPTVEPPLVERTSKENKVERDFVGRSTHKF</sequence>
<organism evidence="1 2">
    <name type="scientific">Arabidopsis thaliana x Arabidopsis arenosa</name>
    <dbReference type="NCBI Taxonomy" id="1240361"/>
    <lineage>
        <taxon>Eukaryota</taxon>
        <taxon>Viridiplantae</taxon>
        <taxon>Streptophyta</taxon>
        <taxon>Embryophyta</taxon>
        <taxon>Tracheophyta</taxon>
        <taxon>Spermatophyta</taxon>
        <taxon>Magnoliopsida</taxon>
        <taxon>eudicotyledons</taxon>
        <taxon>Gunneridae</taxon>
        <taxon>Pentapetalae</taxon>
        <taxon>rosids</taxon>
        <taxon>malvids</taxon>
        <taxon>Brassicales</taxon>
        <taxon>Brassicaceae</taxon>
        <taxon>Camelineae</taxon>
        <taxon>Arabidopsis</taxon>
    </lineage>
</organism>
<name>A0A8T2GTN4_9BRAS</name>
<dbReference type="EMBL" id="JAEFBK010000001">
    <property type="protein sequence ID" value="KAG7650758.1"/>
    <property type="molecule type" value="Genomic_DNA"/>
</dbReference>
<proteinExistence type="predicted"/>
<evidence type="ECO:0000313" key="1">
    <source>
        <dbReference type="EMBL" id="KAG7650758.1"/>
    </source>
</evidence>